<gene>
    <name evidence="1" type="ORF">M1O15_20720</name>
</gene>
<evidence type="ECO:0000313" key="1">
    <source>
        <dbReference type="EMBL" id="MCK8679772.1"/>
    </source>
</evidence>
<dbReference type="Gene3D" id="3.30.429.10">
    <property type="entry name" value="Macrophage Migration Inhibitory Factor"/>
    <property type="match status" value="1"/>
</dbReference>
<comment type="caution">
    <text evidence="1">The sequence shown here is derived from an EMBL/GenBank/DDBJ whole genome shotgun (WGS) entry which is preliminary data.</text>
</comment>
<keyword evidence="2" id="KW-1185">Reference proteome</keyword>
<dbReference type="SUPFAM" id="SSF55331">
    <property type="entry name" value="Tautomerase/MIF"/>
    <property type="match status" value="1"/>
</dbReference>
<dbReference type="Pfam" id="PF02962">
    <property type="entry name" value="CHMI"/>
    <property type="match status" value="1"/>
</dbReference>
<proteinExistence type="predicted"/>
<dbReference type="GO" id="GO:0016853">
    <property type="term" value="F:isomerase activity"/>
    <property type="evidence" value="ECO:0007669"/>
    <property type="project" value="UniProtKB-KW"/>
</dbReference>
<evidence type="ECO:0000313" key="2">
    <source>
        <dbReference type="Proteomes" id="UP001522868"/>
    </source>
</evidence>
<dbReference type="EMBL" id="JALPTH010000020">
    <property type="protein sequence ID" value="MCK8679772.1"/>
    <property type="molecule type" value="Genomic_DNA"/>
</dbReference>
<dbReference type="InterPro" id="IPR004220">
    <property type="entry name" value="5-COMe_2-OHmuconate_Isoase"/>
</dbReference>
<protein>
    <submittedName>
        <fullName evidence="1">Isomerase</fullName>
    </submittedName>
</protein>
<keyword evidence="1" id="KW-0413">Isomerase</keyword>
<dbReference type="Proteomes" id="UP001522868">
    <property type="component" value="Unassembled WGS sequence"/>
</dbReference>
<name>A0ABT0IET4_9ACTN</name>
<dbReference type="InterPro" id="IPR014347">
    <property type="entry name" value="Tautomerase/MIF_sf"/>
</dbReference>
<organism evidence="1 2">
    <name type="scientific">Streptomyces lichenis</name>
    <dbReference type="NCBI Taxonomy" id="2306967"/>
    <lineage>
        <taxon>Bacteria</taxon>
        <taxon>Bacillati</taxon>
        <taxon>Actinomycetota</taxon>
        <taxon>Actinomycetes</taxon>
        <taxon>Kitasatosporales</taxon>
        <taxon>Streptomycetaceae</taxon>
        <taxon>Streptomyces</taxon>
    </lineage>
</organism>
<dbReference type="RefSeq" id="WP_248635583.1">
    <property type="nucleotide sequence ID" value="NZ_JALPTH010000020.1"/>
</dbReference>
<reference evidence="1 2" key="1">
    <citation type="submission" date="2022-04" db="EMBL/GenBank/DDBJ databases">
        <title>Streptomyces sp. nov. LCR6-01 isolated from Lichen of Dirinaria sp.</title>
        <authorList>
            <person name="Kanchanasin P."/>
            <person name="Tanasupawat S."/>
            <person name="Phongsopitanun W."/>
        </authorList>
    </citation>
    <scope>NUCLEOTIDE SEQUENCE [LARGE SCALE GENOMIC DNA]</scope>
    <source>
        <strain evidence="1 2">LCR6-01</strain>
    </source>
</reference>
<sequence>MPQITVDYSAALEEDFDRRGYALALHPVVVETTGARLPACKTRTRRTQETVIADGGADESLIHITVSLFAGRSEEAKAALAEAAVALTAGFLKPGLPPVHISAEVRDLDPSYRQN</sequence>
<dbReference type="PANTHER" id="PTHR37950:SF1">
    <property type="entry name" value="4-HYDROXYPHENYLACETATE CATABOLISM PROTEIN"/>
    <property type="match status" value="1"/>
</dbReference>
<accession>A0ABT0IET4</accession>
<dbReference type="PANTHER" id="PTHR37950">
    <property type="entry name" value="4-HYDROXYPHENYLACETATE CATABOLISM PROTEIN"/>
    <property type="match status" value="1"/>
</dbReference>